<organism evidence="2">
    <name type="scientific">Streptomyces haneummycinicus</name>
    <dbReference type="NCBI Taxonomy" id="3074435"/>
    <lineage>
        <taxon>Bacteria</taxon>
        <taxon>Bacillati</taxon>
        <taxon>Actinomycetota</taxon>
        <taxon>Actinomycetes</taxon>
        <taxon>Kitasatosporales</taxon>
        <taxon>Streptomycetaceae</taxon>
        <taxon>Streptomyces</taxon>
    </lineage>
</organism>
<reference evidence="2" key="2">
    <citation type="submission" date="2024-07" db="EMBL/GenBank/DDBJ databases">
        <title>Streptomyces haneummycinica sp. nov., a new antibiotic-producing actinobacterium isolated from marine sediment.</title>
        <authorList>
            <person name="Uemura M."/>
            <person name="Hamada M."/>
            <person name="Hirano S."/>
            <person name="Kobayashi K."/>
            <person name="Ohshiro T."/>
            <person name="Kobayashi T."/>
            <person name="Terahara T."/>
        </authorList>
    </citation>
    <scope>NUCLEOTIDE SEQUENCE</scope>
    <source>
        <strain evidence="2">KM77-8</strain>
    </source>
</reference>
<protein>
    <submittedName>
        <fullName evidence="2">Uncharacterized protein</fullName>
    </submittedName>
</protein>
<proteinExistence type="predicted"/>
<keyword evidence="1" id="KW-1133">Transmembrane helix</keyword>
<dbReference type="AlphaFoldDB" id="A0AAT9HV93"/>
<accession>A0AAT9HV93</accession>
<reference evidence="2" key="1">
    <citation type="submission" date="2024-06" db="EMBL/GenBank/DDBJ databases">
        <authorList>
            <consortium name="consrtm"/>
            <person name="Uemura M."/>
            <person name="Terahara T."/>
        </authorList>
    </citation>
    <scope>NUCLEOTIDE SEQUENCE</scope>
    <source>
        <strain evidence="2">KM77-8</strain>
    </source>
</reference>
<sequence>MHRFHRAVSLSVSVVALVLTGAEAIRHHAPAEAALLVAVALPHAALLALLGRRLRRAEVAPPE</sequence>
<keyword evidence="1" id="KW-0472">Membrane</keyword>
<name>A0AAT9HV93_9ACTN</name>
<keyword evidence="1" id="KW-0812">Transmembrane</keyword>
<dbReference type="EMBL" id="AP035768">
    <property type="protein sequence ID" value="BFO21054.1"/>
    <property type="molecule type" value="Genomic_DNA"/>
</dbReference>
<feature type="transmembrane region" description="Helical" evidence="1">
    <location>
        <begin position="34"/>
        <end position="51"/>
    </location>
</feature>
<evidence type="ECO:0000256" key="1">
    <source>
        <dbReference type="SAM" id="Phobius"/>
    </source>
</evidence>
<evidence type="ECO:0000313" key="2">
    <source>
        <dbReference type="EMBL" id="BFO21054.1"/>
    </source>
</evidence>
<gene>
    <name evidence="2" type="ORF">SHKM778_74420</name>
</gene>